<evidence type="ECO:0000313" key="14">
    <source>
        <dbReference type="Proteomes" id="UP000474718"/>
    </source>
</evidence>
<proteinExistence type="inferred from homology"/>
<evidence type="ECO:0000256" key="3">
    <source>
        <dbReference type="ARBA" id="ARBA00022679"/>
    </source>
</evidence>
<name>A0AAQ1MBD9_9FIRM</name>
<keyword evidence="14" id="KW-1185">Reference proteome</keyword>
<dbReference type="SUPFAM" id="SSF52540">
    <property type="entry name" value="P-loop containing nucleoside triphosphate hydrolases"/>
    <property type="match status" value="1"/>
</dbReference>
<dbReference type="Proteomes" id="UP000474718">
    <property type="component" value="Unassembled WGS sequence"/>
</dbReference>
<dbReference type="GO" id="GO:0003887">
    <property type="term" value="F:DNA-directed DNA polymerase activity"/>
    <property type="evidence" value="ECO:0007669"/>
    <property type="project" value="UniProtKB-KW"/>
</dbReference>
<dbReference type="Pfam" id="PF06144">
    <property type="entry name" value="DNA_pol3_delta"/>
    <property type="match status" value="1"/>
</dbReference>
<evidence type="ECO:0000313" key="11">
    <source>
        <dbReference type="EMBL" id="MZL68663.1"/>
    </source>
</evidence>
<organism evidence="12 13">
    <name type="scientific">Bittarella massiliensis</name>
    <name type="common">ex Durand et al. 2017</name>
    <dbReference type="NCBI Taxonomy" id="1720313"/>
    <lineage>
        <taxon>Bacteria</taxon>
        <taxon>Bacillati</taxon>
        <taxon>Bacillota</taxon>
        <taxon>Clostridia</taxon>
        <taxon>Eubacteriales</taxon>
        <taxon>Oscillospiraceae</taxon>
        <taxon>Bittarella (ex Durand et al. 2017)</taxon>
    </lineage>
</organism>
<comment type="catalytic activity">
    <reaction evidence="8">
        <text>DNA(n) + a 2'-deoxyribonucleoside 5'-triphosphate = DNA(n+1) + diphosphate</text>
        <dbReference type="Rhea" id="RHEA:22508"/>
        <dbReference type="Rhea" id="RHEA-COMP:17339"/>
        <dbReference type="Rhea" id="RHEA-COMP:17340"/>
        <dbReference type="ChEBI" id="CHEBI:33019"/>
        <dbReference type="ChEBI" id="CHEBI:61560"/>
        <dbReference type="ChEBI" id="CHEBI:173112"/>
        <dbReference type="EC" id="2.7.7.7"/>
    </reaction>
</comment>
<dbReference type="InterPro" id="IPR048466">
    <property type="entry name" value="DNA_pol3_delta-like_C"/>
</dbReference>
<dbReference type="GO" id="GO:0006261">
    <property type="term" value="P:DNA-templated DNA replication"/>
    <property type="evidence" value="ECO:0007669"/>
    <property type="project" value="TreeGrafter"/>
</dbReference>
<reference evidence="11 14" key="3">
    <citation type="journal article" date="2019" name="Nat. Med.">
        <title>A library of human gut bacterial isolates paired with longitudinal multiomics data enables mechanistic microbiome research.</title>
        <authorList>
            <person name="Poyet M."/>
            <person name="Groussin M."/>
            <person name="Gibbons S.M."/>
            <person name="Avila-Pacheco J."/>
            <person name="Jiang X."/>
            <person name="Kearney S.M."/>
            <person name="Perrotta A.R."/>
            <person name="Berdy B."/>
            <person name="Zhao S."/>
            <person name="Lieberman T.D."/>
            <person name="Swanson P.K."/>
            <person name="Smith M."/>
            <person name="Roesemann S."/>
            <person name="Alexander J.E."/>
            <person name="Rich S.A."/>
            <person name="Livny J."/>
            <person name="Vlamakis H."/>
            <person name="Clish C."/>
            <person name="Bullock K."/>
            <person name="Deik A."/>
            <person name="Scott J."/>
            <person name="Pierce K.A."/>
            <person name="Xavier R.J."/>
            <person name="Alm E.J."/>
        </authorList>
    </citation>
    <scope>NUCLEOTIDE SEQUENCE [LARGE SCALE GENOMIC DNA]</scope>
    <source>
        <strain evidence="11 14">BIOML-A2</strain>
    </source>
</reference>
<dbReference type="Proteomes" id="UP000184089">
    <property type="component" value="Unassembled WGS sequence"/>
</dbReference>
<dbReference type="AlphaFoldDB" id="A0AAQ1MBD9"/>
<dbReference type="SUPFAM" id="SSF48019">
    <property type="entry name" value="post-AAA+ oligomerization domain-like"/>
    <property type="match status" value="1"/>
</dbReference>
<feature type="domain" description="DNA polymerase III delta subunit-like C-terminal" evidence="10">
    <location>
        <begin position="215"/>
        <end position="335"/>
    </location>
</feature>
<dbReference type="NCBIfam" id="TIGR01128">
    <property type="entry name" value="holA"/>
    <property type="match status" value="1"/>
</dbReference>
<dbReference type="Pfam" id="PF21694">
    <property type="entry name" value="DNA_pol3_delta_C"/>
    <property type="match status" value="1"/>
</dbReference>
<reference evidence="13" key="2">
    <citation type="submission" date="2016-11" db="EMBL/GenBank/DDBJ databases">
        <authorList>
            <person name="Jaros S."/>
            <person name="Januszkiewicz K."/>
            <person name="Wedrychowicz H."/>
        </authorList>
    </citation>
    <scope>NUCLEOTIDE SEQUENCE [LARGE SCALE GENOMIC DNA]</scope>
    <source>
        <strain evidence="13">DSM 4029</strain>
    </source>
</reference>
<accession>A0AAQ1MBD9</accession>
<dbReference type="Gene3D" id="3.40.50.300">
    <property type="entry name" value="P-loop containing nucleotide triphosphate hydrolases"/>
    <property type="match status" value="1"/>
</dbReference>
<dbReference type="GO" id="GO:0003677">
    <property type="term" value="F:DNA binding"/>
    <property type="evidence" value="ECO:0007669"/>
    <property type="project" value="InterPro"/>
</dbReference>
<keyword evidence="6" id="KW-0239">DNA-directed DNA polymerase</keyword>
<evidence type="ECO:0000259" key="9">
    <source>
        <dbReference type="Pfam" id="PF06144"/>
    </source>
</evidence>
<dbReference type="Gene3D" id="1.20.272.10">
    <property type="match status" value="1"/>
</dbReference>
<comment type="similarity">
    <text evidence="7">Belongs to the DNA polymerase HolA subunit family.</text>
</comment>
<feature type="domain" description="DNA polymerase III delta N-terminal" evidence="9">
    <location>
        <begin position="23"/>
        <end position="125"/>
    </location>
</feature>
<dbReference type="EMBL" id="WWVX01000001">
    <property type="protein sequence ID" value="MZL68663.1"/>
    <property type="molecule type" value="Genomic_DNA"/>
</dbReference>
<evidence type="ECO:0000313" key="13">
    <source>
        <dbReference type="Proteomes" id="UP000184089"/>
    </source>
</evidence>
<evidence type="ECO:0000256" key="2">
    <source>
        <dbReference type="ARBA" id="ARBA00017703"/>
    </source>
</evidence>
<evidence type="ECO:0000256" key="1">
    <source>
        <dbReference type="ARBA" id="ARBA00012417"/>
    </source>
</evidence>
<keyword evidence="3 11" id="KW-0808">Transferase</keyword>
<dbReference type="InterPro" id="IPR008921">
    <property type="entry name" value="DNA_pol3_clamp-load_cplx_C"/>
</dbReference>
<dbReference type="EMBL" id="FQVY01000001">
    <property type="protein sequence ID" value="SHF68232.1"/>
    <property type="molecule type" value="Genomic_DNA"/>
</dbReference>
<keyword evidence="4 11" id="KW-0548">Nucleotidyltransferase</keyword>
<evidence type="ECO:0000256" key="7">
    <source>
        <dbReference type="ARBA" id="ARBA00034754"/>
    </source>
</evidence>
<evidence type="ECO:0000256" key="6">
    <source>
        <dbReference type="ARBA" id="ARBA00022932"/>
    </source>
</evidence>
<evidence type="ECO:0000256" key="4">
    <source>
        <dbReference type="ARBA" id="ARBA00022695"/>
    </source>
</evidence>
<dbReference type="PANTHER" id="PTHR34388:SF1">
    <property type="entry name" value="DNA POLYMERASE III SUBUNIT DELTA"/>
    <property type="match status" value="1"/>
</dbReference>
<evidence type="ECO:0000256" key="8">
    <source>
        <dbReference type="ARBA" id="ARBA00049244"/>
    </source>
</evidence>
<reference evidence="12" key="1">
    <citation type="submission" date="2016-11" db="EMBL/GenBank/DDBJ databases">
        <authorList>
            <person name="Varghese N."/>
            <person name="Submissions S."/>
        </authorList>
    </citation>
    <scope>NUCLEOTIDE SEQUENCE</scope>
    <source>
        <strain evidence="12">DSM 4029</strain>
    </source>
</reference>
<dbReference type="InterPro" id="IPR027417">
    <property type="entry name" value="P-loop_NTPase"/>
</dbReference>
<protein>
    <recommendedName>
        <fullName evidence="2">DNA polymerase III subunit delta</fullName>
        <ecNumber evidence="1">2.7.7.7</ecNumber>
    </recommendedName>
</protein>
<sequence length="343" mass="37774">MKYTATNFAKAVKGGPLGGLIYFFGDQRYLMERFTAQLLEALGAGEEQVVRLDGDELDFDALGDEVVTVSFTPPKVLVISGLSPEGMSEAQIKRLGEMADYLSLETVLIAQEKFVKESYKVKRAKAQKLRKLADAKGALVDVNKPDAASCAKLAAALAREEGIAIAERDVAYLVEHCGGDLLKVQNELKKLGSYRLGETVRREDIDRFTAPTVERTSFEMARALIRGDVRRALHLLGDLLDAREEPITIVAALATNFCDMYKVKCGQADRLATSQIEKTFGYRPGDFRVKQAVQNSRSLKYGQVVKILEELLEADLALKSSGADATVVLQRLLVQISLLLRAR</sequence>
<evidence type="ECO:0000256" key="5">
    <source>
        <dbReference type="ARBA" id="ARBA00022705"/>
    </source>
</evidence>
<dbReference type="PANTHER" id="PTHR34388">
    <property type="entry name" value="DNA POLYMERASE III SUBUNIT DELTA"/>
    <property type="match status" value="1"/>
</dbReference>
<evidence type="ECO:0000313" key="12">
    <source>
        <dbReference type="EMBL" id="SHF68232.1"/>
    </source>
</evidence>
<keyword evidence="5" id="KW-0235">DNA replication</keyword>
<comment type="caution">
    <text evidence="12">The sequence shown here is derived from an EMBL/GenBank/DDBJ whole genome shotgun (WGS) entry which is preliminary data.</text>
</comment>
<dbReference type="GO" id="GO:0009360">
    <property type="term" value="C:DNA polymerase III complex"/>
    <property type="evidence" value="ECO:0007669"/>
    <property type="project" value="InterPro"/>
</dbReference>
<dbReference type="RefSeq" id="WP_161213292.1">
    <property type="nucleotide sequence ID" value="NZ_FQVY01000001.1"/>
</dbReference>
<dbReference type="EC" id="2.7.7.7" evidence="1"/>
<dbReference type="InterPro" id="IPR005790">
    <property type="entry name" value="DNA_polIII_delta"/>
</dbReference>
<gene>
    <name evidence="11" type="primary">holA</name>
    <name evidence="11" type="ORF">GT747_02580</name>
    <name evidence="12" type="ORF">SAMN05444424_0317</name>
</gene>
<evidence type="ECO:0000259" key="10">
    <source>
        <dbReference type="Pfam" id="PF21694"/>
    </source>
</evidence>
<dbReference type="Gene3D" id="1.10.8.60">
    <property type="match status" value="1"/>
</dbReference>
<dbReference type="InterPro" id="IPR010372">
    <property type="entry name" value="DNA_pol3_delta_N"/>
</dbReference>